<dbReference type="EMBL" id="BARU01033074">
    <property type="protein sequence ID" value="GAH63450.1"/>
    <property type="molecule type" value="Genomic_DNA"/>
</dbReference>
<feature type="non-terminal residue" evidence="3">
    <location>
        <position position="1"/>
    </location>
</feature>
<dbReference type="GO" id="GO:1903457">
    <property type="term" value="P:lactate catabolic process"/>
    <property type="evidence" value="ECO:0007669"/>
    <property type="project" value="TreeGrafter"/>
</dbReference>
<evidence type="ECO:0000259" key="2">
    <source>
        <dbReference type="PROSITE" id="PS51387"/>
    </source>
</evidence>
<dbReference type="PANTHER" id="PTHR11748:SF111">
    <property type="entry name" value="D-LACTATE DEHYDROGENASE, MITOCHONDRIAL-RELATED"/>
    <property type="match status" value="1"/>
</dbReference>
<proteinExistence type="inferred from homology"/>
<protein>
    <recommendedName>
        <fullName evidence="2">FAD-binding PCMH-type domain-containing protein</fullName>
    </recommendedName>
</protein>
<sequence length="259" mass="29143">SILSLEKMDKMLGLGFDETKGKYYCRLEPGIPLKVINDKMMKKEVEKVRELTPNAISRFLEEKKSYYYPMDPTEMSASISGTVATNASGAGTFKYGATRKWVKKIRVALSNGEILEIPRGKYYASNDGMFIVKQTDGTDLVCKIPSYEFNTDVKNAAGIYAKPNMDLIDLFIGSEGLFGVITEVEIWVIEKHPLISNVLFFNSEPDALNFVKLIRSNQMVSPEFIEYFCGESLDLLRNVQNENPAFLNMPQIPSKARSA</sequence>
<accession>X1I2D1</accession>
<dbReference type="PROSITE" id="PS51387">
    <property type="entry name" value="FAD_PCMH"/>
    <property type="match status" value="1"/>
</dbReference>
<comment type="similarity">
    <text evidence="1">Belongs to the FAD-binding oxidoreductase/transferase type 4 family.</text>
</comment>
<dbReference type="InterPro" id="IPR016169">
    <property type="entry name" value="FAD-bd_PCMH_sub2"/>
</dbReference>
<evidence type="ECO:0000313" key="3">
    <source>
        <dbReference type="EMBL" id="GAH63450.1"/>
    </source>
</evidence>
<dbReference type="GO" id="GO:0004458">
    <property type="term" value="F:D-lactate dehydrogenase (cytochrome) activity"/>
    <property type="evidence" value="ECO:0007669"/>
    <property type="project" value="TreeGrafter"/>
</dbReference>
<comment type="caution">
    <text evidence="3">The sequence shown here is derived from an EMBL/GenBank/DDBJ whole genome shotgun (WGS) entry which is preliminary data.</text>
</comment>
<dbReference type="InterPro" id="IPR006094">
    <property type="entry name" value="Oxid_FAD_bind_N"/>
</dbReference>
<dbReference type="InterPro" id="IPR016166">
    <property type="entry name" value="FAD-bd_PCMH"/>
</dbReference>
<dbReference type="InterPro" id="IPR036318">
    <property type="entry name" value="FAD-bd_PCMH-like_sf"/>
</dbReference>
<dbReference type="Pfam" id="PF01565">
    <property type="entry name" value="FAD_binding_4"/>
    <property type="match status" value="1"/>
</dbReference>
<reference evidence="3" key="1">
    <citation type="journal article" date="2014" name="Front. Microbiol.">
        <title>High frequency of phylogenetically diverse reductive dehalogenase-homologous genes in deep subseafloor sedimentary metagenomes.</title>
        <authorList>
            <person name="Kawai M."/>
            <person name="Futagami T."/>
            <person name="Toyoda A."/>
            <person name="Takaki Y."/>
            <person name="Nishi S."/>
            <person name="Hori S."/>
            <person name="Arai W."/>
            <person name="Tsubouchi T."/>
            <person name="Morono Y."/>
            <person name="Uchiyama I."/>
            <person name="Ito T."/>
            <person name="Fujiyama A."/>
            <person name="Inagaki F."/>
            <person name="Takami H."/>
        </authorList>
    </citation>
    <scope>NUCLEOTIDE SEQUENCE</scope>
    <source>
        <strain evidence="3">Expedition CK06-06</strain>
    </source>
</reference>
<dbReference type="GO" id="GO:0071949">
    <property type="term" value="F:FAD binding"/>
    <property type="evidence" value="ECO:0007669"/>
    <property type="project" value="InterPro"/>
</dbReference>
<feature type="domain" description="FAD-binding PCMH-type" evidence="2">
    <location>
        <begin position="1"/>
        <end position="191"/>
    </location>
</feature>
<dbReference type="PANTHER" id="PTHR11748">
    <property type="entry name" value="D-LACTATE DEHYDROGENASE"/>
    <property type="match status" value="1"/>
</dbReference>
<dbReference type="GO" id="GO:0008720">
    <property type="term" value="F:D-lactate dehydrogenase (NAD+) activity"/>
    <property type="evidence" value="ECO:0007669"/>
    <property type="project" value="TreeGrafter"/>
</dbReference>
<dbReference type="SUPFAM" id="SSF56176">
    <property type="entry name" value="FAD-binding/transporter-associated domain-like"/>
    <property type="match status" value="1"/>
</dbReference>
<name>X1I2D1_9ZZZZ</name>
<evidence type="ECO:0000256" key="1">
    <source>
        <dbReference type="ARBA" id="ARBA00008000"/>
    </source>
</evidence>
<dbReference type="Gene3D" id="3.30.465.10">
    <property type="match status" value="1"/>
</dbReference>
<organism evidence="3">
    <name type="scientific">marine sediment metagenome</name>
    <dbReference type="NCBI Taxonomy" id="412755"/>
    <lineage>
        <taxon>unclassified sequences</taxon>
        <taxon>metagenomes</taxon>
        <taxon>ecological metagenomes</taxon>
    </lineage>
</organism>
<feature type="non-terminal residue" evidence="3">
    <location>
        <position position="259"/>
    </location>
</feature>
<dbReference type="AlphaFoldDB" id="X1I2D1"/>
<gene>
    <name evidence="3" type="ORF">S03H2_52080</name>
</gene>